<gene>
    <name evidence="11" type="ORF">SAMN05216464_1135</name>
</gene>
<evidence type="ECO:0000256" key="4">
    <source>
        <dbReference type="ARBA" id="ARBA00022692"/>
    </source>
</evidence>
<evidence type="ECO:0000259" key="10">
    <source>
        <dbReference type="Pfam" id="PF14293"/>
    </source>
</evidence>
<dbReference type="Proteomes" id="UP000199072">
    <property type="component" value="Unassembled WGS sequence"/>
</dbReference>
<evidence type="ECO:0000256" key="3">
    <source>
        <dbReference type="ARBA" id="ARBA00022475"/>
    </source>
</evidence>
<feature type="transmembrane region" description="Helical" evidence="8">
    <location>
        <begin position="85"/>
        <end position="104"/>
    </location>
</feature>
<feature type="region of interest" description="Disordered" evidence="7">
    <location>
        <begin position="679"/>
        <end position="700"/>
    </location>
</feature>
<evidence type="ECO:0000256" key="5">
    <source>
        <dbReference type="ARBA" id="ARBA00022989"/>
    </source>
</evidence>
<dbReference type="PANTHER" id="PTHR37937">
    <property type="entry name" value="CONJUGATIVE TRANSFER: DNA TRANSPORT"/>
    <property type="match status" value="1"/>
</dbReference>
<dbReference type="PANTHER" id="PTHR37937:SF1">
    <property type="entry name" value="CONJUGATIVE TRANSFER: DNA TRANSPORT"/>
    <property type="match status" value="1"/>
</dbReference>
<reference evidence="11 12" key="1">
    <citation type="submission" date="2016-10" db="EMBL/GenBank/DDBJ databases">
        <authorList>
            <person name="de Groot N.N."/>
        </authorList>
    </citation>
    <scope>NUCLEOTIDE SEQUENCE [LARGE SCALE GENOMIC DNA]</scope>
    <source>
        <strain evidence="11 12">47C3B</strain>
    </source>
</reference>
<protein>
    <submittedName>
        <fullName evidence="11">Type IV secretion-system coupling protein DNA-binding domain-containing protein</fullName>
    </submittedName>
</protein>
<dbReference type="InterPro" id="IPR051539">
    <property type="entry name" value="T4SS-coupling_protein"/>
</dbReference>
<feature type="domain" description="TraD/TraG TraM recognition site" evidence="9">
    <location>
        <begin position="486"/>
        <end position="601"/>
    </location>
</feature>
<feature type="transmembrane region" description="Helical" evidence="8">
    <location>
        <begin position="35"/>
        <end position="54"/>
    </location>
</feature>
<evidence type="ECO:0000256" key="1">
    <source>
        <dbReference type="ARBA" id="ARBA00004651"/>
    </source>
</evidence>
<dbReference type="GO" id="GO:0005886">
    <property type="term" value="C:plasma membrane"/>
    <property type="evidence" value="ECO:0007669"/>
    <property type="project" value="UniProtKB-SubCell"/>
</dbReference>
<feature type="transmembrane region" description="Helical" evidence="8">
    <location>
        <begin position="147"/>
        <end position="167"/>
    </location>
</feature>
<dbReference type="Pfam" id="PF14293">
    <property type="entry name" value="YWFCY"/>
    <property type="match status" value="1"/>
</dbReference>
<feature type="transmembrane region" description="Helical" evidence="8">
    <location>
        <begin position="116"/>
        <end position="135"/>
    </location>
</feature>
<keyword evidence="11" id="KW-0238">DNA-binding</keyword>
<dbReference type="SUPFAM" id="SSF52540">
    <property type="entry name" value="P-loop containing nucleoside triphosphate hydrolases"/>
    <property type="match status" value="1"/>
</dbReference>
<dbReference type="AlphaFoldDB" id="A0A1G7IEY5"/>
<sequence>MVRESNFHKFQILIIHFLYELLMEETKGQQSLHRFLQFGIYLTVILDIFFFIYAPKLIASAVSQHYGLTRLVRGMSRMFIYQSPLNSKLFTLLLICLVSVGTLSRKKKDLNPINSIVYPLAAGVLVLFGGIWFFGRDDPVIGLMVSWPELIYCFCAVTGTILIHIAMDNVSKLISSKLGKDKWNVEEESFMQTVKPKTGPYVVNIPTLFYYKGKVRRGYISLENLFRGTLLCGVPGSGKSFGVVMPVIRQMIASGFTMCLYDLKYPDLGKVAYYHYLLAKQKGKCRGYGFHVVNLNDPARSRRINPLKRAYLQTLADASETAEALVEALKKGDKGGGSDQFFTQSAVNFLAACIYFFSKYRGGMYSSLPHVLAFLNLSYQEIFGALFSEPELSSLLSPFVTAYKAGAFEQLEGQVGTLKIFISRMATKETYWVFSGDDCELKISDPKNPAILVLANDPSTQSINSACLSVVVNRITRLINTRGNLPIGLVIDEAPSLYIHRIDVLVAQARSNLSAVLLGLQELPMLRQQYGKETAETITAIMGNVLSGSVRNKETLEWLERLFGKVKQEGESLSIDRNKTSLSLSEKLEPLIPAGKIASLKAGEMVGILAADAVEEFTGKYETTAVNCRINLDMDAIRKEEAAYRDLPVYYDFGGRMEDVLLQNFNRITLEVQQVVKQFTPEATPQPSGNRASRGTRQGA</sequence>
<organism evidence="11 12">
    <name type="scientific">Mucilaginibacter pineti</name>
    <dbReference type="NCBI Taxonomy" id="1391627"/>
    <lineage>
        <taxon>Bacteria</taxon>
        <taxon>Pseudomonadati</taxon>
        <taxon>Bacteroidota</taxon>
        <taxon>Sphingobacteriia</taxon>
        <taxon>Sphingobacteriales</taxon>
        <taxon>Sphingobacteriaceae</taxon>
        <taxon>Mucilaginibacter</taxon>
    </lineage>
</organism>
<dbReference type="GO" id="GO:0003677">
    <property type="term" value="F:DNA binding"/>
    <property type="evidence" value="ECO:0007669"/>
    <property type="project" value="UniProtKB-KW"/>
</dbReference>
<evidence type="ECO:0000256" key="6">
    <source>
        <dbReference type="ARBA" id="ARBA00023136"/>
    </source>
</evidence>
<evidence type="ECO:0000259" key="9">
    <source>
        <dbReference type="Pfam" id="PF12696"/>
    </source>
</evidence>
<dbReference type="InterPro" id="IPR032689">
    <property type="entry name" value="TraG-D_C"/>
</dbReference>
<dbReference type="STRING" id="1391627.SAMN05216464_1135"/>
<dbReference type="InterPro" id="IPR003688">
    <property type="entry name" value="TraG/VirD4"/>
</dbReference>
<keyword evidence="4 8" id="KW-0812">Transmembrane</keyword>
<proteinExistence type="inferred from homology"/>
<dbReference type="InterPro" id="IPR025988">
    <property type="entry name" value="YWFCY_dom"/>
</dbReference>
<keyword evidence="6 8" id="KW-0472">Membrane</keyword>
<accession>A0A1G7IEY5</accession>
<name>A0A1G7IEY5_9SPHI</name>
<dbReference type="Pfam" id="PF12696">
    <property type="entry name" value="TraG-D_C"/>
    <property type="match status" value="1"/>
</dbReference>
<dbReference type="Pfam" id="PF02534">
    <property type="entry name" value="T4SS-DNA_transf"/>
    <property type="match status" value="1"/>
</dbReference>
<evidence type="ECO:0000256" key="2">
    <source>
        <dbReference type="ARBA" id="ARBA00008806"/>
    </source>
</evidence>
<feature type="domain" description="YWFCY" evidence="10">
    <location>
        <begin position="43"/>
        <end position="174"/>
    </location>
</feature>
<keyword evidence="3" id="KW-1003">Cell membrane</keyword>
<keyword evidence="5 8" id="KW-1133">Transmembrane helix</keyword>
<dbReference type="CDD" id="cd01127">
    <property type="entry name" value="TrwB_TraG_TraD_VirD4"/>
    <property type="match status" value="1"/>
</dbReference>
<evidence type="ECO:0000256" key="8">
    <source>
        <dbReference type="SAM" id="Phobius"/>
    </source>
</evidence>
<comment type="similarity">
    <text evidence="2">Belongs to the VirD4/TraG family.</text>
</comment>
<keyword evidence="12" id="KW-1185">Reference proteome</keyword>
<dbReference type="Gene3D" id="3.40.50.300">
    <property type="entry name" value="P-loop containing nucleotide triphosphate hydrolases"/>
    <property type="match status" value="1"/>
</dbReference>
<comment type="subcellular location">
    <subcellularLocation>
        <location evidence="1">Cell membrane</location>
        <topology evidence="1">Multi-pass membrane protein</topology>
    </subcellularLocation>
</comment>
<evidence type="ECO:0000256" key="7">
    <source>
        <dbReference type="SAM" id="MobiDB-lite"/>
    </source>
</evidence>
<dbReference type="InterPro" id="IPR027417">
    <property type="entry name" value="P-loop_NTPase"/>
</dbReference>
<evidence type="ECO:0000313" key="11">
    <source>
        <dbReference type="EMBL" id="SDF11287.1"/>
    </source>
</evidence>
<dbReference type="EMBL" id="FNAI01000013">
    <property type="protein sequence ID" value="SDF11287.1"/>
    <property type="molecule type" value="Genomic_DNA"/>
</dbReference>
<evidence type="ECO:0000313" key="12">
    <source>
        <dbReference type="Proteomes" id="UP000199072"/>
    </source>
</evidence>